<protein>
    <recommendedName>
        <fullName evidence="2">alpha-L-rhamnosidase</fullName>
        <ecNumber evidence="2">3.2.1.40</ecNumber>
    </recommendedName>
</protein>
<keyword evidence="3" id="KW-0378">Hydrolase</keyword>
<dbReference type="InterPro" id="IPR035398">
    <property type="entry name" value="Bac_rhamnosid_C"/>
</dbReference>
<proteinExistence type="predicted"/>
<dbReference type="Gene3D" id="2.60.120.260">
    <property type="entry name" value="Galactose-binding domain-like"/>
    <property type="match status" value="2"/>
</dbReference>
<dbReference type="Pfam" id="PF25788">
    <property type="entry name" value="Ig_Rha78A_N"/>
    <property type="match status" value="1"/>
</dbReference>
<dbReference type="InterPro" id="IPR008928">
    <property type="entry name" value="6-hairpin_glycosidase_sf"/>
</dbReference>
<dbReference type="InterPro" id="IPR012341">
    <property type="entry name" value="6hp_glycosidase-like_sf"/>
</dbReference>
<dbReference type="Gene3D" id="1.50.10.10">
    <property type="match status" value="1"/>
</dbReference>
<feature type="domain" description="Alpha-L-rhamnosidase C-terminal" evidence="7">
    <location>
        <begin position="794"/>
        <end position="863"/>
    </location>
</feature>
<dbReference type="SUPFAM" id="SSF48208">
    <property type="entry name" value="Six-hairpin glycosidases"/>
    <property type="match status" value="1"/>
</dbReference>
<gene>
    <name evidence="8" type="ORF">SAMN04488242_1691</name>
</gene>
<dbReference type="Pfam" id="PF05592">
    <property type="entry name" value="Bac_rhamnosid"/>
    <property type="match status" value="1"/>
</dbReference>
<organism evidence="8 9">
    <name type="scientific">Tessaracoccus oleiagri</name>
    <dbReference type="NCBI Taxonomy" id="686624"/>
    <lineage>
        <taxon>Bacteria</taxon>
        <taxon>Bacillati</taxon>
        <taxon>Actinomycetota</taxon>
        <taxon>Actinomycetes</taxon>
        <taxon>Propionibacteriales</taxon>
        <taxon>Propionibacteriaceae</taxon>
        <taxon>Tessaracoccus</taxon>
    </lineage>
</organism>
<name>A0A1G9KK49_9ACTN</name>
<evidence type="ECO:0000259" key="6">
    <source>
        <dbReference type="Pfam" id="PF17389"/>
    </source>
</evidence>
<dbReference type="Gene3D" id="2.60.40.10">
    <property type="entry name" value="Immunoglobulins"/>
    <property type="match status" value="1"/>
</dbReference>
<dbReference type="InterPro" id="IPR035396">
    <property type="entry name" value="Bac_rhamnosid6H"/>
</dbReference>
<evidence type="ECO:0000256" key="1">
    <source>
        <dbReference type="ARBA" id="ARBA00001445"/>
    </source>
</evidence>
<dbReference type="AlphaFoldDB" id="A0A1G9KK49"/>
<feature type="domain" description="Alpha-L-rhamnosidase concanavalin-like" evidence="4">
    <location>
        <begin position="345"/>
        <end position="449"/>
    </location>
</feature>
<dbReference type="EC" id="3.2.1.40" evidence="2"/>
<evidence type="ECO:0000259" key="7">
    <source>
        <dbReference type="Pfam" id="PF17390"/>
    </source>
</evidence>
<dbReference type="PIRSF" id="PIRSF010631">
    <property type="entry name" value="A-rhamnsds"/>
    <property type="match status" value="1"/>
</dbReference>
<dbReference type="Pfam" id="PF17389">
    <property type="entry name" value="Bac_rhamnosid6H"/>
    <property type="match status" value="1"/>
</dbReference>
<dbReference type="InterPro" id="IPR008902">
    <property type="entry name" value="Rhamnosid_concanavalin"/>
</dbReference>
<dbReference type="Pfam" id="PF17390">
    <property type="entry name" value="Bac_rhamnosid_C"/>
    <property type="match status" value="1"/>
</dbReference>
<evidence type="ECO:0000256" key="2">
    <source>
        <dbReference type="ARBA" id="ARBA00012652"/>
    </source>
</evidence>
<evidence type="ECO:0000259" key="4">
    <source>
        <dbReference type="Pfam" id="PF05592"/>
    </source>
</evidence>
<evidence type="ECO:0000256" key="3">
    <source>
        <dbReference type="ARBA" id="ARBA00022801"/>
    </source>
</evidence>
<dbReference type="Proteomes" id="UP000199475">
    <property type="component" value="Unassembled WGS sequence"/>
</dbReference>
<keyword evidence="9" id="KW-1185">Reference proteome</keyword>
<dbReference type="Gene3D" id="2.60.420.10">
    <property type="entry name" value="Maltose phosphorylase, domain 3"/>
    <property type="match status" value="1"/>
</dbReference>
<dbReference type="PANTHER" id="PTHR33307:SF6">
    <property type="entry name" value="ALPHA-RHAMNOSIDASE (EUROFUNG)-RELATED"/>
    <property type="match status" value="1"/>
</dbReference>
<dbReference type="InterPro" id="IPR016007">
    <property type="entry name" value="Alpha_rhamnosid"/>
</dbReference>
<dbReference type="InterPro" id="IPR013737">
    <property type="entry name" value="Bac_rhamnosid_N"/>
</dbReference>
<reference evidence="8 9" key="1">
    <citation type="submission" date="2016-10" db="EMBL/GenBank/DDBJ databases">
        <authorList>
            <person name="de Groot N.N."/>
        </authorList>
    </citation>
    <scope>NUCLEOTIDE SEQUENCE [LARGE SCALE GENOMIC DNA]</scope>
    <source>
        <strain evidence="8 9">CGMCC 1.9159</strain>
    </source>
</reference>
<feature type="domain" description="Alpha-L-rhamnosidase six-hairpin glycosidase" evidence="6">
    <location>
        <begin position="454"/>
        <end position="792"/>
    </location>
</feature>
<comment type="catalytic activity">
    <reaction evidence="1">
        <text>Hydrolysis of terminal non-reducing alpha-L-rhamnose residues in alpha-L-rhamnosides.</text>
        <dbReference type="EC" id="3.2.1.40"/>
    </reaction>
</comment>
<dbReference type="EMBL" id="FNGP01000003">
    <property type="protein sequence ID" value="SDL50190.1"/>
    <property type="molecule type" value="Genomic_DNA"/>
</dbReference>
<evidence type="ECO:0000259" key="5">
    <source>
        <dbReference type="Pfam" id="PF08531"/>
    </source>
</evidence>
<accession>A0A1G9KK49</accession>
<evidence type="ECO:0000313" key="8">
    <source>
        <dbReference type="EMBL" id="SDL50190.1"/>
    </source>
</evidence>
<dbReference type="GO" id="GO:0005975">
    <property type="term" value="P:carbohydrate metabolic process"/>
    <property type="evidence" value="ECO:0007669"/>
    <property type="project" value="InterPro"/>
</dbReference>
<dbReference type="InterPro" id="IPR013783">
    <property type="entry name" value="Ig-like_fold"/>
</dbReference>
<evidence type="ECO:0000313" key="9">
    <source>
        <dbReference type="Proteomes" id="UP000199475"/>
    </source>
</evidence>
<sequence length="885" mass="96364">MRAEESLSMQVVEGAGAAPAVAVSRLRVESTAEPVGVDVAAPRLSWIVEAGANGVRQTHYAVRVEEVGDAEGASPAVWELGPVASSATRSVDYAGSPLKANTRYRWRVSVSTSAGEASAWSTFRTGLFIDADWAGAKWIARRGGTVGRISQPAPVMRRSFVLNRPVVSAQLYVAAGGYADVRINGDAPDRGVLAPGFTDYDVCVQYDATEVAELLHCGINTLRVELGRGFYAMLQRNIWGWERAPWHAEPCVRIALLVEHDDGSRTSVVTDEEWRAEDGPIIFDDLYAGESFDFSRRLVGIDDARFDDGPWQPVVTVAGPRGALRHQRQPPIRATDTIHAVSVVRLAPGRFVVEFPRVMAGWVTLTIPARARSKVRVVYAETLRADGSANNDDPADYYEGRFQTGEVTFTAEGQSWSPKFSYYGFRYVELTGWPDEQPPTGDSVVAHCIHTDLRRTGAFSCSEPLLNEIHGIVVDTVLNNAHGIPTDTPTFEKNGWTGDGMVAAELMLMNFDAHEFLAKWTEDIVATARHTGIPRVIAPHGGWPHDWGPTPTWNAAMALVPQWLHLYTGDERSLATHYDVLAEHARLEFRRASSGIATTTLGDWVAPETPPGGGNPEEDLRVTATIFLHAILSAVADAGHLVGRRGESQEFRVLAGQVKQAFLNAFYDASAGVVKGAGEREFRQTHNVLALAFGLIPDSGRQAVADAVANDVVQRDFHLNTGALGTKYLLPVLSRHGHSDVAVRVALQTSFPSWGYWLANGATTTWEHWSIESRSRGHYFLGTVDDWLFHDVAGIRPLVPGYRVFLVSPMLAAPLTSATASIETAMLVVSVGWLQTIDGHEVHVGVPVGATAVVRLPAGHVTILESGGHRLRSYSEPREKSPPQT</sequence>
<dbReference type="GO" id="GO:0030596">
    <property type="term" value="F:alpha-L-rhamnosidase activity"/>
    <property type="evidence" value="ECO:0007669"/>
    <property type="project" value="UniProtKB-EC"/>
</dbReference>
<feature type="domain" description="Bacterial alpha-L-rhamnosidase N-terminal" evidence="5">
    <location>
        <begin position="166"/>
        <end position="335"/>
    </location>
</feature>
<dbReference type="Pfam" id="PF08531">
    <property type="entry name" value="Bac_rhamnosid_N"/>
    <property type="match status" value="1"/>
</dbReference>
<dbReference type="PANTHER" id="PTHR33307">
    <property type="entry name" value="ALPHA-RHAMNOSIDASE (EUROFUNG)"/>
    <property type="match status" value="1"/>
</dbReference>
<dbReference type="STRING" id="686624.SAMN04488242_1691"/>